<organism evidence="2 3">
    <name type="scientific">Parastrongyloides trichosuri</name>
    <name type="common">Possum-specific nematode worm</name>
    <dbReference type="NCBI Taxonomy" id="131310"/>
    <lineage>
        <taxon>Eukaryota</taxon>
        <taxon>Metazoa</taxon>
        <taxon>Ecdysozoa</taxon>
        <taxon>Nematoda</taxon>
        <taxon>Chromadorea</taxon>
        <taxon>Rhabditida</taxon>
        <taxon>Tylenchina</taxon>
        <taxon>Panagrolaimomorpha</taxon>
        <taxon>Strongyloidoidea</taxon>
        <taxon>Strongyloididae</taxon>
        <taxon>Parastrongyloides</taxon>
    </lineage>
</organism>
<dbReference type="AlphaFoldDB" id="A0A0N4Z3I8"/>
<reference evidence="3" key="1">
    <citation type="submission" date="2017-02" db="UniProtKB">
        <authorList>
            <consortium name="WormBaseParasite"/>
        </authorList>
    </citation>
    <scope>IDENTIFICATION</scope>
</reference>
<protein>
    <submittedName>
        <fullName evidence="3">BTB domain-containing protein</fullName>
    </submittedName>
</protein>
<evidence type="ECO:0000313" key="3">
    <source>
        <dbReference type="WBParaSite" id="PTRK_0000148550.1"/>
    </source>
</evidence>
<name>A0A0N4Z3I8_PARTI</name>
<proteinExistence type="predicted"/>
<dbReference type="InterPro" id="IPR011333">
    <property type="entry name" value="SKP1/BTB/POZ_sf"/>
</dbReference>
<feature type="domain" description="BTB" evidence="1">
    <location>
        <begin position="73"/>
        <end position="141"/>
    </location>
</feature>
<evidence type="ECO:0000313" key="2">
    <source>
        <dbReference type="Proteomes" id="UP000038045"/>
    </source>
</evidence>
<dbReference type="PANTHER" id="PTHR22744:SF14">
    <property type="entry name" value="BTB DOMAIN-CONTAINING PROTEIN-RELATED"/>
    <property type="match status" value="1"/>
</dbReference>
<dbReference type="Gene3D" id="3.30.710.10">
    <property type="entry name" value="Potassium Channel Kv1.1, Chain A"/>
    <property type="match status" value="1"/>
</dbReference>
<dbReference type="Proteomes" id="UP000038045">
    <property type="component" value="Unplaced"/>
</dbReference>
<dbReference type="WBParaSite" id="PTRK_0000148550.1">
    <property type="protein sequence ID" value="PTRK_0000148550.1"/>
    <property type="gene ID" value="PTRK_0000148550"/>
</dbReference>
<evidence type="ECO:0000259" key="1">
    <source>
        <dbReference type="PROSITE" id="PS50097"/>
    </source>
</evidence>
<sequence>MSSLSTINFLENSINENLCSEFSLNLFKERTIKLLLDPTYKYNLNSLISRKWYYITTTHFEEYDDGNSNIMYIDFEVNINIEKKIYTNKGYLSLYSPFFERTFYSSFAGIKIEEFKFKDVDILEFVELLIVIYPTDIKINERKC</sequence>
<dbReference type="Pfam" id="PF00651">
    <property type="entry name" value="BTB"/>
    <property type="match status" value="1"/>
</dbReference>
<dbReference type="InterPro" id="IPR000210">
    <property type="entry name" value="BTB/POZ_dom"/>
</dbReference>
<accession>A0A0N4Z3I8</accession>
<dbReference type="PROSITE" id="PS50097">
    <property type="entry name" value="BTB"/>
    <property type="match status" value="1"/>
</dbReference>
<dbReference type="PANTHER" id="PTHR22744">
    <property type="entry name" value="HELIX LOOP HELIX PROTEIN 21-RELATED"/>
    <property type="match status" value="1"/>
</dbReference>
<dbReference type="SUPFAM" id="SSF54695">
    <property type="entry name" value="POZ domain"/>
    <property type="match status" value="1"/>
</dbReference>
<keyword evidence="2" id="KW-1185">Reference proteome</keyword>